<dbReference type="GO" id="GO:0005886">
    <property type="term" value="C:plasma membrane"/>
    <property type="evidence" value="ECO:0007669"/>
    <property type="project" value="TreeGrafter"/>
</dbReference>
<name>A0A917UWQ1_9MICO</name>
<keyword evidence="6 8" id="KW-0472">Membrane</keyword>
<feature type="transmembrane region" description="Helical" evidence="8">
    <location>
        <begin position="396"/>
        <end position="418"/>
    </location>
</feature>
<dbReference type="Proteomes" id="UP000636956">
    <property type="component" value="Unassembled WGS sequence"/>
</dbReference>
<gene>
    <name evidence="10" type="ORF">GCM10011372_33720</name>
</gene>
<evidence type="ECO:0000256" key="4">
    <source>
        <dbReference type="ARBA" id="ARBA00022692"/>
    </source>
</evidence>
<dbReference type="PANTHER" id="PTHR43867:SF2">
    <property type="entry name" value="CELLULOSE SYNTHASE CATALYTIC SUBUNIT A [UDP-FORMING]"/>
    <property type="match status" value="1"/>
</dbReference>
<feature type="transmembrane region" description="Helical" evidence="8">
    <location>
        <begin position="504"/>
        <end position="524"/>
    </location>
</feature>
<reference evidence="10" key="1">
    <citation type="journal article" date="2014" name="Int. J. Syst. Evol. Microbiol.">
        <title>Complete genome sequence of Corynebacterium casei LMG S-19264T (=DSM 44701T), isolated from a smear-ripened cheese.</title>
        <authorList>
            <consortium name="US DOE Joint Genome Institute (JGI-PGF)"/>
            <person name="Walter F."/>
            <person name="Albersmeier A."/>
            <person name="Kalinowski J."/>
            <person name="Ruckert C."/>
        </authorList>
    </citation>
    <scope>NUCLEOTIDE SEQUENCE</scope>
    <source>
        <strain evidence="10">CGMCC 1.8984</strain>
    </source>
</reference>
<dbReference type="CDD" id="cd06421">
    <property type="entry name" value="CESA_CelA_like"/>
    <property type="match status" value="1"/>
</dbReference>
<dbReference type="InterPro" id="IPR050321">
    <property type="entry name" value="Glycosyltr_2/OpgH_subfam"/>
</dbReference>
<dbReference type="Gene3D" id="3.90.550.10">
    <property type="entry name" value="Spore Coat Polysaccharide Biosynthesis Protein SpsA, Chain A"/>
    <property type="match status" value="1"/>
</dbReference>
<evidence type="ECO:0000256" key="6">
    <source>
        <dbReference type="ARBA" id="ARBA00023136"/>
    </source>
</evidence>
<dbReference type="Pfam" id="PF13632">
    <property type="entry name" value="Glyco_trans_2_3"/>
    <property type="match status" value="1"/>
</dbReference>
<evidence type="ECO:0000259" key="9">
    <source>
        <dbReference type="Pfam" id="PF13632"/>
    </source>
</evidence>
<proteinExistence type="predicted"/>
<accession>A0A917UWQ1</accession>
<keyword evidence="3" id="KW-0808">Transferase</keyword>
<feature type="transmembrane region" description="Helical" evidence="8">
    <location>
        <begin position="438"/>
        <end position="457"/>
    </location>
</feature>
<keyword evidence="5 8" id="KW-1133">Transmembrane helix</keyword>
<evidence type="ECO:0000313" key="11">
    <source>
        <dbReference type="Proteomes" id="UP000636956"/>
    </source>
</evidence>
<sequence>MGRRVAPLSPTNPSTETPSSAARLMARPAGTGHPLDESGARTRRTAGGEQSPVMILLVLVSTIGILAYGAFLLNPANRGDALPYTMVIIAETILVFHALLAMWTILSGGQDPRDFQMHKAQNLLFDLPGSAPGYRVGTESLPAREWPMYLHGAKVTVDVFITVYGEDPAKIRQTLRAAVALVGKHRTWVLDDGRSDEVRDIAAAAGAAYVRRLSSNGAKAGNVNHALSLAKGEFFAIFDADFVPDARFLVETIPFFTDERVAFVQTPQAYGNLHTTIARGAAYMQAVFYRFIQPGRNRFNAAFCVGTNVVFRRSAIDEVGGISTDSKSEDVWTSLHLHERGWRSIFIPEVLAVGDAPETVEAYSKQQLRWATGGFEILLTHNPLSPRRRLTMDQRLQYLVTASFYLTGICPLLLLLVPPLEIYFDLRPMNLTITVLTWALYYSGFYVMQILLAWYTLGSFRWETLTLATVSFPIYTKALANVISGKDEGWHVTGSGSHRSPFNFIVPQVLFFVFLAATSLVGVWRDVDNGVFTLATAWNATNTAILGAFVATAWREARRLRHPAPEIATTDAPAPPSEPITVVARPIGARP</sequence>
<dbReference type="GO" id="GO:0016758">
    <property type="term" value="F:hexosyltransferase activity"/>
    <property type="evidence" value="ECO:0007669"/>
    <property type="project" value="TreeGrafter"/>
</dbReference>
<feature type="transmembrane region" description="Helical" evidence="8">
    <location>
        <begin position="84"/>
        <end position="106"/>
    </location>
</feature>
<feature type="compositionally biased region" description="Low complexity" evidence="7">
    <location>
        <begin position="7"/>
        <end position="20"/>
    </location>
</feature>
<reference evidence="10" key="2">
    <citation type="submission" date="2020-09" db="EMBL/GenBank/DDBJ databases">
        <authorList>
            <person name="Sun Q."/>
            <person name="Zhou Y."/>
        </authorList>
    </citation>
    <scope>NUCLEOTIDE SEQUENCE</scope>
    <source>
        <strain evidence="10">CGMCC 1.8984</strain>
    </source>
</reference>
<evidence type="ECO:0000256" key="3">
    <source>
        <dbReference type="ARBA" id="ARBA00022679"/>
    </source>
</evidence>
<comment type="caution">
    <text evidence="10">The sequence shown here is derived from an EMBL/GenBank/DDBJ whole genome shotgun (WGS) entry which is preliminary data.</text>
</comment>
<feature type="transmembrane region" description="Helical" evidence="8">
    <location>
        <begin position="530"/>
        <end position="554"/>
    </location>
</feature>
<dbReference type="InterPro" id="IPR001173">
    <property type="entry name" value="Glyco_trans_2-like"/>
</dbReference>
<dbReference type="SUPFAM" id="SSF53448">
    <property type="entry name" value="Nucleotide-diphospho-sugar transferases"/>
    <property type="match status" value="1"/>
</dbReference>
<feature type="region of interest" description="Disordered" evidence="7">
    <location>
        <begin position="1"/>
        <end position="46"/>
    </location>
</feature>
<comment type="subcellular location">
    <subcellularLocation>
        <location evidence="1">Membrane</location>
        <topology evidence="1">Multi-pass membrane protein</topology>
    </subcellularLocation>
</comment>
<dbReference type="EMBL" id="BMMD01000028">
    <property type="protein sequence ID" value="GGJ92466.1"/>
    <property type="molecule type" value="Genomic_DNA"/>
</dbReference>
<keyword evidence="4 8" id="KW-0812">Transmembrane</keyword>
<feature type="domain" description="Glycosyltransferase 2-like" evidence="9">
    <location>
        <begin position="236"/>
        <end position="446"/>
    </location>
</feature>
<evidence type="ECO:0000256" key="2">
    <source>
        <dbReference type="ARBA" id="ARBA00022676"/>
    </source>
</evidence>
<evidence type="ECO:0000256" key="7">
    <source>
        <dbReference type="SAM" id="MobiDB-lite"/>
    </source>
</evidence>
<evidence type="ECO:0000313" key="10">
    <source>
        <dbReference type="EMBL" id="GGJ92466.1"/>
    </source>
</evidence>
<keyword evidence="2" id="KW-0328">Glycosyltransferase</keyword>
<keyword evidence="11" id="KW-1185">Reference proteome</keyword>
<dbReference type="PANTHER" id="PTHR43867">
    <property type="entry name" value="CELLULOSE SYNTHASE CATALYTIC SUBUNIT A [UDP-FORMING]"/>
    <property type="match status" value="1"/>
</dbReference>
<evidence type="ECO:0000256" key="1">
    <source>
        <dbReference type="ARBA" id="ARBA00004141"/>
    </source>
</evidence>
<dbReference type="InterPro" id="IPR029044">
    <property type="entry name" value="Nucleotide-diphossugar_trans"/>
</dbReference>
<dbReference type="RefSeq" id="WP_229662454.1">
    <property type="nucleotide sequence ID" value="NZ_BMMD01000028.1"/>
</dbReference>
<organism evidence="10 11">
    <name type="scientific">Agromyces bauzanensis</name>
    <dbReference type="NCBI Taxonomy" id="1308924"/>
    <lineage>
        <taxon>Bacteria</taxon>
        <taxon>Bacillati</taxon>
        <taxon>Actinomycetota</taxon>
        <taxon>Actinomycetes</taxon>
        <taxon>Micrococcales</taxon>
        <taxon>Microbacteriaceae</taxon>
        <taxon>Agromyces</taxon>
    </lineage>
</organism>
<protein>
    <recommendedName>
        <fullName evidence="9">Glycosyltransferase 2-like domain-containing protein</fullName>
    </recommendedName>
</protein>
<dbReference type="AlphaFoldDB" id="A0A917UWQ1"/>
<feature type="transmembrane region" description="Helical" evidence="8">
    <location>
        <begin position="53"/>
        <end position="72"/>
    </location>
</feature>
<evidence type="ECO:0000256" key="5">
    <source>
        <dbReference type="ARBA" id="ARBA00022989"/>
    </source>
</evidence>
<evidence type="ECO:0000256" key="8">
    <source>
        <dbReference type="SAM" id="Phobius"/>
    </source>
</evidence>